<keyword evidence="1" id="KW-0479">Metal-binding</keyword>
<evidence type="ECO:0000256" key="4">
    <source>
        <dbReference type="PROSITE-ProRule" id="PRU00325"/>
    </source>
</evidence>
<feature type="region of interest" description="Disordered" evidence="5">
    <location>
        <begin position="705"/>
        <end position="724"/>
    </location>
</feature>
<evidence type="ECO:0000313" key="7">
    <source>
        <dbReference type="EMBL" id="PWA54696.1"/>
    </source>
</evidence>
<feature type="compositionally biased region" description="Basic and acidic residues" evidence="5">
    <location>
        <begin position="524"/>
        <end position="537"/>
    </location>
</feature>
<sequence length="724" mass="82606">MRKHKPDKNRVFTVNLNHDGYFTLKPFDYLGGDIKQITDVRFEGTPLRLGIKEIKNDDDVEAFLTVGYETKWVVDMYAEHLDEDAFDVRDFVETNNLDLGNESSDAYCSSDKEDYGDVEFFTEGDENVEIKVVTTKDPFLLKLCSNSGHYKGFIDEQVNEPAIEVINDPDNIDPKYRAKAGIIYPRHDPTQQWDKMEPVLGMRFETNEQLKLALANYGVDVPELPLLKKDNRIGIKKNGEGSSKDGEGCSTVVVGCSNDGEGSSKSPNKVIKKGRIKRKFVRAVGKDKNVCGFRLFASWMSTEMSFQIKSLKPKHRFSRNYNLGSLVTYKWIAHHYAQELIADPFIPLLKMKANIRAKYHLNVSIGQCLRAKQRALFDYEGGLKEHYARYWDVIPSGFQELEVRSGNEAYGVNIHTRKCMCRMWELSGIPCIHVVAAYAHLGRNLNEGVHEWYSQEKWFQAYQFSIRLVYGSTMWKRTRDPPLLPPLMRKMPGRPKKKRIIAPSENNSQVSRRGRIMTCTTCQEKGHNKASCKKDPVPKPPKPTRQSKPTTVLDYTTYASARGGGRGSRGPRRGGRGQRGAGRGQKGGGRGQQPNVFIDEDEIRRNLEHEYMEELLVQEEQRLAAEHDNQQDDFDEETLRLTIEAEERWKAADLERDLAKQKEKEYWDIQKGLHPSCYIDDEKSCEQETYNRDVASVNAVFDTQESVAGPKVADVPSEANKGKS</sequence>
<feature type="compositionally biased region" description="Gly residues" evidence="5">
    <location>
        <begin position="577"/>
        <end position="591"/>
    </location>
</feature>
<reference evidence="7 8" key="1">
    <citation type="journal article" date="2018" name="Mol. Plant">
        <title>The genome of Artemisia annua provides insight into the evolution of Asteraceae family and artemisinin biosynthesis.</title>
        <authorList>
            <person name="Shen Q."/>
            <person name="Zhang L."/>
            <person name="Liao Z."/>
            <person name="Wang S."/>
            <person name="Yan T."/>
            <person name="Shi P."/>
            <person name="Liu M."/>
            <person name="Fu X."/>
            <person name="Pan Q."/>
            <person name="Wang Y."/>
            <person name="Lv Z."/>
            <person name="Lu X."/>
            <person name="Zhang F."/>
            <person name="Jiang W."/>
            <person name="Ma Y."/>
            <person name="Chen M."/>
            <person name="Hao X."/>
            <person name="Li L."/>
            <person name="Tang Y."/>
            <person name="Lv G."/>
            <person name="Zhou Y."/>
            <person name="Sun X."/>
            <person name="Brodelius P.E."/>
            <person name="Rose J.K.C."/>
            <person name="Tang K."/>
        </authorList>
    </citation>
    <scope>NUCLEOTIDE SEQUENCE [LARGE SCALE GENOMIC DNA]</scope>
    <source>
        <strain evidence="8">cv. Huhao1</strain>
        <tissue evidence="7">Leaf</tissue>
    </source>
</reference>
<keyword evidence="8" id="KW-1185">Reference proteome</keyword>
<dbReference type="PROSITE" id="PS50966">
    <property type="entry name" value="ZF_SWIM"/>
    <property type="match status" value="1"/>
</dbReference>
<evidence type="ECO:0000256" key="5">
    <source>
        <dbReference type="SAM" id="MobiDB-lite"/>
    </source>
</evidence>
<feature type="compositionally biased region" description="Basic residues" evidence="5">
    <location>
        <begin position="491"/>
        <end position="500"/>
    </location>
</feature>
<evidence type="ECO:0000256" key="3">
    <source>
        <dbReference type="ARBA" id="ARBA00022833"/>
    </source>
</evidence>
<evidence type="ECO:0000259" key="6">
    <source>
        <dbReference type="PROSITE" id="PS50966"/>
    </source>
</evidence>
<feature type="domain" description="SWIM-type" evidence="6">
    <location>
        <begin position="410"/>
        <end position="442"/>
    </location>
</feature>
<name>A0A2U1M0A2_ARTAN</name>
<dbReference type="AlphaFoldDB" id="A0A2U1M0A2"/>
<dbReference type="InterPro" id="IPR006564">
    <property type="entry name" value="Znf_PMZ"/>
</dbReference>
<keyword evidence="2 4" id="KW-0863">Zinc-finger</keyword>
<comment type="caution">
    <text evidence="7">The sequence shown here is derived from an EMBL/GenBank/DDBJ whole genome shotgun (WGS) entry which is preliminary data.</text>
</comment>
<keyword evidence="3" id="KW-0862">Zinc</keyword>
<dbReference type="SMART" id="SM00575">
    <property type="entry name" value="ZnF_PMZ"/>
    <property type="match status" value="1"/>
</dbReference>
<dbReference type="Proteomes" id="UP000245207">
    <property type="component" value="Unassembled WGS sequence"/>
</dbReference>
<dbReference type="PANTHER" id="PTHR31973:SF189">
    <property type="entry name" value="TRANSPOSASE, MUDR, PLANT, MULE TRANSPOSASE DOMAIN PROTEIN-RELATED"/>
    <property type="match status" value="1"/>
</dbReference>
<protein>
    <recommendedName>
        <fullName evidence="6">SWIM-type domain-containing protein</fullName>
    </recommendedName>
</protein>
<evidence type="ECO:0000313" key="8">
    <source>
        <dbReference type="Proteomes" id="UP000245207"/>
    </source>
</evidence>
<evidence type="ECO:0000256" key="2">
    <source>
        <dbReference type="ARBA" id="ARBA00022771"/>
    </source>
</evidence>
<accession>A0A2U1M0A2</accession>
<dbReference type="InterPro" id="IPR007527">
    <property type="entry name" value="Znf_SWIM"/>
</dbReference>
<organism evidence="7 8">
    <name type="scientific">Artemisia annua</name>
    <name type="common">Sweet wormwood</name>
    <dbReference type="NCBI Taxonomy" id="35608"/>
    <lineage>
        <taxon>Eukaryota</taxon>
        <taxon>Viridiplantae</taxon>
        <taxon>Streptophyta</taxon>
        <taxon>Embryophyta</taxon>
        <taxon>Tracheophyta</taxon>
        <taxon>Spermatophyta</taxon>
        <taxon>Magnoliopsida</taxon>
        <taxon>eudicotyledons</taxon>
        <taxon>Gunneridae</taxon>
        <taxon>Pentapetalae</taxon>
        <taxon>asterids</taxon>
        <taxon>campanulids</taxon>
        <taxon>Asterales</taxon>
        <taxon>Asteraceae</taxon>
        <taxon>Asteroideae</taxon>
        <taxon>Anthemideae</taxon>
        <taxon>Artemisiinae</taxon>
        <taxon>Artemisia</taxon>
    </lineage>
</organism>
<dbReference type="PANTHER" id="PTHR31973">
    <property type="entry name" value="POLYPROTEIN, PUTATIVE-RELATED"/>
    <property type="match status" value="1"/>
</dbReference>
<feature type="compositionally biased region" description="Polar residues" evidence="5">
    <location>
        <begin position="544"/>
        <end position="559"/>
    </location>
</feature>
<evidence type="ECO:0000256" key="1">
    <source>
        <dbReference type="ARBA" id="ARBA00022723"/>
    </source>
</evidence>
<feature type="region of interest" description="Disordered" evidence="5">
    <location>
        <begin position="481"/>
        <end position="598"/>
    </location>
</feature>
<gene>
    <name evidence="7" type="ORF">CTI12_AA433130</name>
</gene>
<dbReference type="EMBL" id="PKPP01006989">
    <property type="protein sequence ID" value="PWA54696.1"/>
    <property type="molecule type" value="Genomic_DNA"/>
</dbReference>
<dbReference type="GO" id="GO:0008270">
    <property type="term" value="F:zinc ion binding"/>
    <property type="evidence" value="ECO:0007669"/>
    <property type="project" value="UniProtKB-KW"/>
</dbReference>
<proteinExistence type="predicted"/>
<dbReference type="Pfam" id="PF04434">
    <property type="entry name" value="SWIM"/>
    <property type="match status" value="1"/>
</dbReference>